<dbReference type="PaxDb" id="2903-EOD27182"/>
<dbReference type="InterPro" id="IPR044862">
    <property type="entry name" value="Pro_4_hyd_alph_FE2OG_OXY"/>
</dbReference>
<evidence type="ECO:0000313" key="8">
    <source>
        <dbReference type="EnsemblProtists" id="EOD27182"/>
    </source>
</evidence>
<evidence type="ECO:0000256" key="6">
    <source>
        <dbReference type="SAM" id="MobiDB-lite"/>
    </source>
</evidence>
<evidence type="ECO:0000259" key="7">
    <source>
        <dbReference type="SMART" id="SM00702"/>
    </source>
</evidence>
<evidence type="ECO:0000256" key="4">
    <source>
        <dbReference type="ARBA" id="ARBA00023002"/>
    </source>
</evidence>
<keyword evidence="9" id="KW-1185">Reference proteome</keyword>
<keyword evidence="5" id="KW-0408">Iron</keyword>
<dbReference type="InterPro" id="IPR006620">
    <property type="entry name" value="Pro_4_hyd_alph"/>
</dbReference>
<name>A0A0D3JUJ7_EMIH1</name>
<feature type="domain" description="Prolyl 4-hydroxylase alpha subunit" evidence="7">
    <location>
        <begin position="152"/>
        <end position="346"/>
    </location>
</feature>
<comment type="cofactor">
    <cofactor evidence="1">
        <name>L-ascorbate</name>
        <dbReference type="ChEBI" id="CHEBI:38290"/>
    </cofactor>
</comment>
<dbReference type="KEGG" id="ehx:EMIHUDRAFT_450190"/>
<sequence>MSRRPHSYSSPPTAIGRAGTETWKSVLVSGSHKRAGSGAMSSDTESTVCDPRLEVASEPQVPKGPGQIRRVPQLFTATARTVRTDMETTSSNASDVVWPGYLALGSIAEAESVSLPVSLAPDSLRDACAEIEHIRLCGGVAACAAGSEALAVAYLVASGRAPRLADAIRAVAVVRVAGRSDSADPADPEPLDGWLRDDALPALLRLEMSVRGEPSDLSELGGCPARWCWTHWASGRQTTLVGRGRAVECAPQPRLYLSCTVAAHGPRNTAPARAGNRLLSFFIFLSGCDAGGCTAFPRLKQRFPPEAGSGLVWYNLDRDGAPDERTLHAGEPVERGEKWGLNIWLRERPRRPPTARVRALARARADGAVRLCLSVSPVAPPSTRCAGCGDIETPLGLCLCRSKYGEEPVAAPPERIPIYCDGTAVFRRTTLFSREPS</sequence>
<dbReference type="AlphaFoldDB" id="A0A0D3JUJ7"/>
<evidence type="ECO:0000256" key="2">
    <source>
        <dbReference type="ARBA" id="ARBA00022723"/>
    </source>
</evidence>
<dbReference type="InterPro" id="IPR045054">
    <property type="entry name" value="P4HA-like"/>
</dbReference>
<keyword evidence="2" id="KW-0479">Metal-binding</keyword>
<accession>A0A0D3JUJ7</accession>
<dbReference type="GO" id="GO:0005506">
    <property type="term" value="F:iron ion binding"/>
    <property type="evidence" value="ECO:0007669"/>
    <property type="project" value="InterPro"/>
</dbReference>
<dbReference type="GO" id="GO:0004656">
    <property type="term" value="F:procollagen-proline 4-dioxygenase activity"/>
    <property type="evidence" value="ECO:0007669"/>
    <property type="project" value="TreeGrafter"/>
</dbReference>
<keyword evidence="4" id="KW-0560">Oxidoreductase</keyword>
<feature type="region of interest" description="Disordered" evidence="6">
    <location>
        <begin position="1"/>
        <end position="22"/>
    </location>
</feature>
<dbReference type="GeneID" id="17272728"/>
<keyword evidence="3" id="KW-0223">Dioxygenase</keyword>
<dbReference type="Gene3D" id="2.60.120.620">
    <property type="entry name" value="q2cbj1_9rhob like domain"/>
    <property type="match status" value="1"/>
</dbReference>
<dbReference type="PANTHER" id="PTHR10869">
    <property type="entry name" value="PROLYL 4-HYDROXYLASE ALPHA SUBUNIT"/>
    <property type="match status" value="1"/>
</dbReference>
<dbReference type="eggNOG" id="KOG1591">
    <property type="taxonomic scope" value="Eukaryota"/>
</dbReference>
<dbReference type="GO" id="GO:0005783">
    <property type="term" value="C:endoplasmic reticulum"/>
    <property type="evidence" value="ECO:0007669"/>
    <property type="project" value="TreeGrafter"/>
</dbReference>
<dbReference type="RefSeq" id="XP_005779611.1">
    <property type="nucleotide sequence ID" value="XM_005779554.1"/>
</dbReference>
<evidence type="ECO:0000256" key="1">
    <source>
        <dbReference type="ARBA" id="ARBA00001961"/>
    </source>
</evidence>
<proteinExistence type="predicted"/>
<organism evidence="8 9">
    <name type="scientific">Emiliania huxleyi (strain CCMP1516)</name>
    <dbReference type="NCBI Taxonomy" id="280463"/>
    <lineage>
        <taxon>Eukaryota</taxon>
        <taxon>Haptista</taxon>
        <taxon>Haptophyta</taxon>
        <taxon>Prymnesiophyceae</taxon>
        <taxon>Isochrysidales</taxon>
        <taxon>Noelaerhabdaceae</taxon>
        <taxon>Emiliania</taxon>
    </lineage>
</organism>
<evidence type="ECO:0000256" key="3">
    <source>
        <dbReference type="ARBA" id="ARBA00022964"/>
    </source>
</evidence>
<dbReference type="SMART" id="SM00702">
    <property type="entry name" value="P4Hc"/>
    <property type="match status" value="1"/>
</dbReference>
<dbReference type="HOGENOM" id="CLU_627675_0_0_1"/>
<protein>
    <recommendedName>
        <fullName evidence="7">Prolyl 4-hydroxylase alpha subunit domain-containing protein</fullName>
    </recommendedName>
</protein>
<dbReference type="PANTHER" id="PTHR10869:SF246">
    <property type="entry name" value="TRANSMEMBRANE PROLYL 4-HYDROXYLASE"/>
    <property type="match status" value="1"/>
</dbReference>
<reference evidence="9" key="1">
    <citation type="journal article" date="2013" name="Nature">
        <title>Pan genome of the phytoplankton Emiliania underpins its global distribution.</title>
        <authorList>
            <person name="Read B.A."/>
            <person name="Kegel J."/>
            <person name="Klute M.J."/>
            <person name="Kuo A."/>
            <person name="Lefebvre S.C."/>
            <person name="Maumus F."/>
            <person name="Mayer C."/>
            <person name="Miller J."/>
            <person name="Monier A."/>
            <person name="Salamov A."/>
            <person name="Young J."/>
            <person name="Aguilar M."/>
            <person name="Claverie J.M."/>
            <person name="Frickenhaus S."/>
            <person name="Gonzalez K."/>
            <person name="Herman E.K."/>
            <person name="Lin Y.C."/>
            <person name="Napier J."/>
            <person name="Ogata H."/>
            <person name="Sarno A.F."/>
            <person name="Shmutz J."/>
            <person name="Schroeder D."/>
            <person name="de Vargas C."/>
            <person name="Verret F."/>
            <person name="von Dassow P."/>
            <person name="Valentin K."/>
            <person name="Van de Peer Y."/>
            <person name="Wheeler G."/>
            <person name="Dacks J.B."/>
            <person name="Delwiche C.F."/>
            <person name="Dyhrman S.T."/>
            <person name="Glockner G."/>
            <person name="John U."/>
            <person name="Richards T."/>
            <person name="Worden A.Z."/>
            <person name="Zhang X."/>
            <person name="Grigoriev I.V."/>
            <person name="Allen A.E."/>
            <person name="Bidle K."/>
            <person name="Borodovsky M."/>
            <person name="Bowler C."/>
            <person name="Brownlee C."/>
            <person name="Cock J.M."/>
            <person name="Elias M."/>
            <person name="Gladyshev V.N."/>
            <person name="Groth M."/>
            <person name="Guda C."/>
            <person name="Hadaegh A."/>
            <person name="Iglesias-Rodriguez M.D."/>
            <person name="Jenkins J."/>
            <person name="Jones B.M."/>
            <person name="Lawson T."/>
            <person name="Leese F."/>
            <person name="Lindquist E."/>
            <person name="Lobanov A."/>
            <person name="Lomsadze A."/>
            <person name="Malik S.B."/>
            <person name="Marsh M.E."/>
            <person name="Mackinder L."/>
            <person name="Mock T."/>
            <person name="Mueller-Roeber B."/>
            <person name="Pagarete A."/>
            <person name="Parker M."/>
            <person name="Probert I."/>
            <person name="Quesneville H."/>
            <person name="Raines C."/>
            <person name="Rensing S.A."/>
            <person name="Riano-Pachon D.M."/>
            <person name="Richier S."/>
            <person name="Rokitta S."/>
            <person name="Shiraiwa Y."/>
            <person name="Soanes D.M."/>
            <person name="van der Giezen M."/>
            <person name="Wahlund T.M."/>
            <person name="Williams B."/>
            <person name="Wilson W."/>
            <person name="Wolfe G."/>
            <person name="Wurch L.L."/>
        </authorList>
    </citation>
    <scope>NUCLEOTIDE SEQUENCE</scope>
</reference>
<dbReference type="Pfam" id="PF13640">
    <property type="entry name" value="2OG-FeII_Oxy_3"/>
    <property type="match status" value="1"/>
</dbReference>
<dbReference type="Proteomes" id="UP000013827">
    <property type="component" value="Unassembled WGS sequence"/>
</dbReference>
<reference evidence="8" key="2">
    <citation type="submission" date="2024-10" db="UniProtKB">
        <authorList>
            <consortium name="EnsemblProtists"/>
        </authorList>
    </citation>
    <scope>IDENTIFICATION</scope>
</reference>
<evidence type="ECO:0000256" key="5">
    <source>
        <dbReference type="ARBA" id="ARBA00023004"/>
    </source>
</evidence>
<dbReference type="GO" id="GO:0031418">
    <property type="term" value="F:L-ascorbic acid binding"/>
    <property type="evidence" value="ECO:0007669"/>
    <property type="project" value="InterPro"/>
</dbReference>
<dbReference type="EnsemblProtists" id="EOD27182">
    <property type="protein sequence ID" value="EOD27182"/>
    <property type="gene ID" value="EMIHUDRAFT_450190"/>
</dbReference>
<evidence type="ECO:0000313" key="9">
    <source>
        <dbReference type="Proteomes" id="UP000013827"/>
    </source>
</evidence>